<dbReference type="InterPro" id="IPR011453">
    <property type="entry name" value="DUF1559"/>
</dbReference>
<feature type="transmembrane region" description="Helical" evidence="3">
    <location>
        <begin position="31"/>
        <end position="56"/>
    </location>
</feature>
<keyword evidence="6" id="KW-1185">Reference proteome</keyword>
<dbReference type="OrthoDB" id="285651at2"/>
<keyword evidence="3" id="KW-1133">Transmembrane helix</keyword>
<evidence type="ECO:0000259" key="4">
    <source>
        <dbReference type="Pfam" id="PF07596"/>
    </source>
</evidence>
<keyword evidence="3" id="KW-0812">Transmembrane</keyword>
<dbReference type="Gene3D" id="3.30.700.10">
    <property type="entry name" value="Glycoprotein, Type 4 Pilin"/>
    <property type="match status" value="1"/>
</dbReference>
<accession>B9XGE8</accession>
<dbReference type="Proteomes" id="UP000003688">
    <property type="component" value="Unassembled WGS sequence"/>
</dbReference>
<dbReference type="PANTHER" id="PTHR30093">
    <property type="entry name" value="GENERAL SECRETION PATHWAY PROTEIN G"/>
    <property type="match status" value="1"/>
</dbReference>
<keyword evidence="3" id="KW-0472">Membrane</keyword>
<organism evidence="5 6">
    <name type="scientific">Pedosphaera parvula (strain Ellin514)</name>
    <dbReference type="NCBI Taxonomy" id="320771"/>
    <lineage>
        <taxon>Bacteria</taxon>
        <taxon>Pseudomonadati</taxon>
        <taxon>Verrucomicrobiota</taxon>
        <taxon>Pedosphaerae</taxon>
        <taxon>Pedosphaerales</taxon>
        <taxon>Pedosphaeraceae</taxon>
        <taxon>Pedosphaera</taxon>
    </lineage>
</organism>
<dbReference type="InterPro" id="IPR045584">
    <property type="entry name" value="Pilin-like"/>
</dbReference>
<evidence type="ECO:0000256" key="2">
    <source>
        <dbReference type="SAM" id="MobiDB-lite"/>
    </source>
</evidence>
<dbReference type="EMBL" id="ABOX02000012">
    <property type="protein sequence ID" value="EEF60999.1"/>
    <property type="molecule type" value="Genomic_DNA"/>
</dbReference>
<dbReference type="NCBIfam" id="TIGR02532">
    <property type="entry name" value="IV_pilin_GFxxxE"/>
    <property type="match status" value="1"/>
</dbReference>
<feature type="compositionally biased region" description="Gly residues" evidence="2">
    <location>
        <begin position="1"/>
        <end position="12"/>
    </location>
</feature>
<reference evidence="5 6" key="1">
    <citation type="journal article" date="2011" name="J. Bacteriol.">
        <title>Genome sequence of 'Pedosphaera parvula' Ellin514, an aerobic Verrucomicrobial isolate from pasture soil.</title>
        <authorList>
            <person name="Kant R."/>
            <person name="van Passel M.W."/>
            <person name="Sangwan P."/>
            <person name="Palva A."/>
            <person name="Lucas S."/>
            <person name="Copeland A."/>
            <person name="Lapidus A."/>
            <person name="Glavina Del Rio T."/>
            <person name="Dalin E."/>
            <person name="Tice H."/>
            <person name="Bruce D."/>
            <person name="Goodwin L."/>
            <person name="Pitluck S."/>
            <person name="Chertkov O."/>
            <person name="Larimer F.W."/>
            <person name="Land M.L."/>
            <person name="Hauser L."/>
            <person name="Brettin T.S."/>
            <person name="Detter J.C."/>
            <person name="Han S."/>
            <person name="de Vos W.M."/>
            <person name="Janssen P.H."/>
            <person name="Smidt H."/>
        </authorList>
    </citation>
    <scope>NUCLEOTIDE SEQUENCE [LARGE SCALE GENOMIC DNA]</scope>
    <source>
        <strain evidence="5 6">Ellin514</strain>
    </source>
</reference>
<protein>
    <recommendedName>
        <fullName evidence="4">DUF1559 domain-containing protein</fullName>
    </recommendedName>
</protein>
<gene>
    <name evidence="5" type="ORF">Cflav_PD3716</name>
</gene>
<dbReference type="InterPro" id="IPR012902">
    <property type="entry name" value="N_methyl_site"/>
</dbReference>
<feature type="domain" description="DUF1559" evidence="4">
    <location>
        <begin position="58"/>
        <end position="147"/>
    </location>
</feature>
<dbReference type="Pfam" id="PF07596">
    <property type="entry name" value="SBP_bac_10"/>
    <property type="match status" value="1"/>
</dbReference>
<evidence type="ECO:0000256" key="1">
    <source>
        <dbReference type="ARBA" id="ARBA00022481"/>
    </source>
</evidence>
<dbReference type="SUPFAM" id="SSF54523">
    <property type="entry name" value="Pili subunits"/>
    <property type="match status" value="1"/>
</dbReference>
<keyword evidence="1" id="KW-0488">Methylation</keyword>
<dbReference type="PRINTS" id="PR00813">
    <property type="entry name" value="BCTERIALGSPG"/>
</dbReference>
<dbReference type="RefSeq" id="WP_007414894.1">
    <property type="nucleotide sequence ID" value="NZ_ABOX02000012.1"/>
</dbReference>
<dbReference type="GO" id="GO:0015628">
    <property type="term" value="P:protein secretion by the type II secretion system"/>
    <property type="evidence" value="ECO:0007669"/>
    <property type="project" value="InterPro"/>
</dbReference>
<dbReference type="STRING" id="320771.Cflav_PD3716"/>
<evidence type="ECO:0000313" key="6">
    <source>
        <dbReference type="Proteomes" id="UP000003688"/>
    </source>
</evidence>
<feature type="region of interest" description="Disordered" evidence="2">
    <location>
        <begin position="1"/>
        <end position="20"/>
    </location>
</feature>
<dbReference type="GO" id="GO:0015627">
    <property type="term" value="C:type II protein secretion system complex"/>
    <property type="evidence" value="ECO:0007669"/>
    <property type="project" value="InterPro"/>
</dbReference>
<evidence type="ECO:0000256" key="3">
    <source>
        <dbReference type="SAM" id="Phobius"/>
    </source>
</evidence>
<evidence type="ECO:0000313" key="5">
    <source>
        <dbReference type="EMBL" id="EEF60999.1"/>
    </source>
</evidence>
<dbReference type="InterPro" id="IPR000983">
    <property type="entry name" value="Bac_GSPG_pilin"/>
</dbReference>
<sequence length="286" mass="31668">MRIGRTNGGRGVGETNADRRVESRSVGQSRVAFTLIELLVVIAIIAILAALLLPSLAAAKEKGRRAACMSNLRQFGISISLYSDDNQSQLPETVVNRNFGNRYPTAIFFYSSDGSQYFNVQAMAPYIPGVNTNTFEVGSIWWCPSARVDYQKAQVKMAVQQEGYFLPSYSYFGRVGRWKPGDASHPEDIVDNGLRADKLMMTDSLFYWWVTQAWFYNHGSRGSSYHQLSAPGQHDPGPPAFTGLNELFGDGSVVWKSVHKFDLPNLNSSSTSVGAVHGTYSDTSFY</sequence>
<dbReference type="PANTHER" id="PTHR30093:SF2">
    <property type="entry name" value="TYPE II SECRETION SYSTEM PROTEIN H"/>
    <property type="match status" value="1"/>
</dbReference>
<dbReference type="AlphaFoldDB" id="B9XGE8"/>
<comment type="caution">
    <text evidence="5">The sequence shown here is derived from an EMBL/GenBank/DDBJ whole genome shotgun (WGS) entry which is preliminary data.</text>
</comment>
<name>B9XGE8_PEDPL</name>
<proteinExistence type="predicted"/>